<keyword evidence="8" id="KW-0812">Transmembrane</keyword>
<dbReference type="Pfam" id="PF08240">
    <property type="entry name" value="ADH_N"/>
    <property type="match status" value="1"/>
</dbReference>
<evidence type="ECO:0000256" key="2">
    <source>
        <dbReference type="ARBA" id="ARBA00011738"/>
    </source>
</evidence>
<keyword evidence="11" id="KW-1185">Reference proteome</keyword>
<comment type="subunit">
    <text evidence="2">Homodimer.</text>
</comment>
<dbReference type="InterPro" id="IPR011032">
    <property type="entry name" value="GroES-like_sf"/>
</dbReference>
<evidence type="ECO:0000256" key="3">
    <source>
        <dbReference type="ARBA" id="ARBA00022723"/>
    </source>
</evidence>
<keyword evidence="8" id="KW-0472">Membrane</keyword>
<accession>A0AAV1BFU1</accession>
<proteinExistence type="predicted"/>
<dbReference type="GO" id="GO:0046294">
    <property type="term" value="P:formaldehyde catabolic process"/>
    <property type="evidence" value="ECO:0007669"/>
    <property type="project" value="TreeGrafter"/>
</dbReference>
<evidence type="ECO:0000256" key="5">
    <source>
        <dbReference type="ARBA" id="ARBA00023002"/>
    </source>
</evidence>
<dbReference type="SMART" id="SM00153">
    <property type="entry name" value="VHP"/>
    <property type="match status" value="1"/>
</dbReference>
<evidence type="ECO:0000313" key="11">
    <source>
        <dbReference type="Proteomes" id="UP001157006"/>
    </source>
</evidence>
<evidence type="ECO:0000256" key="7">
    <source>
        <dbReference type="SAM" id="MobiDB-lite"/>
    </source>
</evidence>
<dbReference type="SUPFAM" id="SSF50129">
    <property type="entry name" value="GroES-like"/>
    <property type="match status" value="1"/>
</dbReference>
<dbReference type="InterPro" id="IPR036886">
    <property type="entry name" value="Villin_headpiece_dom_sf"/>
</dbReference>
<evidence type="ECO:0000313" key="10">
    <source>
        <dbReference type="EMBL" id="CAI8619892.1"/>
    </source>
</evidence>
<dbReference type="FunFam" id="3.90.180.10:FF:000067">
    <property type="entry name" value="alcohol dehydrogenase 1-like isoform X1"/>
    <property type="match status" value="1"/>
</dbReference>
<feature type="compositionally biased region" description="Low complexity" evidence="7">
    <location>
        <begin position="382"/>
        <end position="403"/>
    </location>
</feature>
<dbReference type="Gene3D" id="3.30.530.20">
    <property type="match status" value="1"/>
</dbReference>
<feature type="compositionally biased region" description="Low complexity" evidence="7">
    <location>
        <begin position="428"/>
        <end position="447"/>
    </location>
</feature>
<keyword evidence="8" id="KW-1133">Transmembrane helix</keyword>
<keyword evidence="5" id="KW-0560">Oxidoreductase</keyword>
<sequence length="523" mass="57862">MRTLRSFDGFPLNLSNFYGGCAILLLLLVVVTLLFLLNRKSRSLLASSLISDSSNLNPRTSNTVTDADLKFLMDEILNQNHKWEDVIDKTNHHLCYKAKSTKPKNGPLKYWSMTVFNDISAEMLRNFYMDNHYRKQWFDAAFCFVLLFSSDRKSNGVGNALIVSTSRNKPDVVKVFTDSSGHLGPTSESDGSEVGRTGQTPLFPRIFGHEAGGIVESVGEGVTHLKPGDKALPIFTGECGECPHCKSEESNMCDLLRINTDRGVMLNDNKSRFSINGEPINHFVGTSTFSEYTVVHVGCVAKINPEAPLDKKPKRRASVSYGGRSGGLPEKSQRSRSMSVSPDRARARGRSPAFNALAATFESSNVRNLSTPPPMIRKLYPKSKTPDSSSPTSKSSSISNITSAFERPSARGSLFPRSIKGTSKSDPETNSDNENSTSSIEESLTIQEDVKEGEAEDNEGLPVYPYESVNTDSTDPMPDIDVTKQEAYLSNDVFKEKLGMARSEFYTLPKWKHNKLKMAVQLF</sequence>
<dbReference type="PROSITE" id="PS51089">
    <property type="entry name" value="HP"/>
    <property type="match status" value="1"/>
</dbReference>
<evidence type="ECO:0000256" key="1">
    <source>
        <dbReference type="ARBA" id="ARBA00001947"/>
    </source>
</evidence>
<dbReference type="PANTHER" id="PTHR43880">
    <property type="entry name" value="ALCOHOL DEHYDROGENASE"/>
    <property type="match status" value="1"/>
</dbReference>
<dbReference type="Pfam" id="PF02209">
    <property type="entry name" value="VHP"/>
    <property type="match status" value="1"/>
</dbReference>
<dbReference type="AlphaFoldDB" id="A0AAV1BFU1"/>
<reference evidence="10 11" key="1">
    <citation type="submission" date="2023-01" db="EMBL/GenBank/DDBJ databases">
        <authorList>
            <person name="Kreplak J."/>
        </authorList>
    </citation>
    <scope>NUCLEOTIDE SEQUENCE [LARGE SCALE GENOMIC DNA]</scope>
</reference>
<evidence type="ECO:0000259" key="9">
    <source>
        <dbReference type="PROSITE" id="PS51089"/>
    </source>
</evidence>
<dbReference type="InterPro" id="IPR003128">
    <property type="entry name" value="Villin_headpiece"/>
</dbReference>
<evidence type="ECO:0000256" key="8">
    <source>
        <dbReference type="SAM" id="Phobius"/>
    </source>
</evidence>
<feature type="region of interest" description="Disordered" evidence="7">
    <location>
        <begin position="310"/>
        <end position="350"/>
    </location>
</feature>
<evidence type="ECO:0000256" key="6">
    <source>
        <dbReference type="ARBA" id="ARBA00023027"/>
    </source>
</evidence>
<dbReference type="InterPro" id="IPR002328">
    <property type="entry name" value="ADH_Zn_CS"/>
</dbReference>
<dbReference type="GO" id="GO:0051903">
    <property type="term" value="F:S-(hydroxymethyl)glutathione dehydrogenase [NAD(P)+] activity"/>
    <property type="evidence" value="ECO:0007669"/>
    <property type="project" value="TreeGrafter"/>
</dbReference>
<dbReference type="GO" id="GO:0005829">
    <property type="term" value="C:cytosol"/>
    <property type="evidence" value="ECO:0007669"/>
    <property type="project" value="TreeGrafter"/>
</dbReference>
<evidence type="ECO:0000256" key="4">
    <source>
        <dbReference type="ARBA" id="ARBA00022833"/>
    </source>
</evidence>
<dbReference type="Gene3D" id="3.90.180.10">
    <property type="entry name" value="Medium-chain alcohol dehydrogenases, catalytic domain"/>
    <property type="match status" value="1"/>
</dbReference>
<organism evidence="10 11">
    <name type="scientific">Vicia faba</name>
    <name type="common">Broad bean</name>
    <name type="synonym">Faba vulgaris</name>
    <dbReference type="NCBI Taxonomy" id="3906"/>
    <lineage>
        <taxon>Eukaryota</taxon>
        <taxon>Viridiplantae</taxon>
        <taxon>Streptophyta</taxon>
        <taxon>Embryophyta</taxon>
        <taxon>Tracheophyta</taxon>
        <taxon>Spermatophyta</taxon>
        <taxon>Magnoliopsida</taxon>
        <taxon>eudicotyledons</taxon>
        <taxon>Gunneridae</taxon>
        <taxon>Pentapetalae</taxon>
        <taxon>rosids</taxon>
        <taxon>fabids</taxon>
        <taxon>Fabales</taxon>
        <taxon>Fabaceae</taxon>
        <taxon>Papilionoideae</taxon>
        <taxon>50 kb inversion clade</taxon>
        <taxon>NPAAA clade</taxon>
        <taxon>Hologalegina</taxon>
        <taxon>IRL clade</taxon>
        <taxon>Fabeae</taxon>
        <taxon>Vicia</taxon>
    </lineage>
</organism>
<protein>
    <recommendedName>
        <fullName evidence="9">HP domain-containing protein</fullName>
    </recommendedName>
</protein>
<keyword evidence="6" id="KW-0520">NAD</keyword>
<gene>
    <name evidence="10" type="ORF">VFH_VI193000</name>
</gene>
<dbReference type="GO" id="GO:0008270">
    <property type="term" value="F:zinc ion binding"/>
    <property type="evidence" value="ECO:0007669"/>
    <property type="project" value="InterPro"/>
</dbReference>
<keyword evidence="4" id="KW-0862">Zinc</keyword>
<feature type="domain" description="HP" evidence="9">
    <location>
        <begin position="458"/>
        <end position="523"/>
    </location>
</feature>
<dbReference type="Gene3D" id="1.10.950.10">
    <property type="entry name" value="Villin headpiece domain"/>
    <property type="match status" value="1"/>
</dbReference>
<dbReference type="InterPro" id="IPR023393">
    <property type="entry name" value="START-like_dom_sf"/>
</dbReference>
<dbReference type="EMBL" id="OX451741">
    <property type="protein sequence ID" value="CAI8619892.1"/>
    <property type="molecule type" value="Genomic_DNA"/>
</dbReference>
<dbReference type="SUPFAM" id="SSF55961">
    <property type="entry name" value="Bet v1-like"/>
    <property type="match status" value="1"/>
</dbReference>
<dbReference type="SUPFAM" id="SSF47050">
    <property type="entry name" value="VHP, Villin headpiece domain"/>
    <property type="match status" value="1"/>
</dbReference>
<dbReference type="GO" id="GO:0003779">
    <property type="term" value="F:actin binding"/>
    <property type="evidence" value="ECO:0007669"/>
    <property type="project" value="InterPro"/>
</dbReference>
<name>A0AAV1BFU1_VICFA</name>
<dbReference type="InterPro" id="IPR013154">
    <property type="entry name" value="ADH-like_N"/>
</dbReference>
<dbReference type="PANTHER" id="PTHR43880:SF26">
    <property type="entry name" value="ALCOHOL DEHYDROGENASE CLASS-P"/>
    <property type="match status" value="1"/>
</dbReference>
<feature type="transmembrane region" description="Helical" evidence="8">
    <location>
        <begin position="17"/>
        <end position="37"/>
    </location>
</feature>
<dbReference type="GO" id="GO:0007010">
    <property type="term" value="P:cytoskeleton organization"/>
    <property type="evidence" value="ECO:0007669"/>
    <property type="project" value="InterPro"/>
</dbReference>
<feature type="region of interest" description="Disordered" evidence="7">
    <location>
        <begin position="365"/>
        <end position="477"/>
    </location>
</feature>
<keyword evidence="3" id="KW-0479">Metal-binding</keyword>
<dbReference type="Proteomes" id="UP001157006">
    <property type="component" value="Chromosome 6"/>
</dbReference>
<comment type="cofactor">
    <cofactor evidence="1">
        <name>Zn(2+)</name>
        <dbReference type="ChEBI" id="CHEBI:29105"/>
    </cofactor>
</comment>
<dbReference type="PROSITE" id="PS00059">
    <property type="entry name" value="ADH_ZINC"/>
    <property type="match status" value="1"/>
</dbReference>